<dbReference type="AlphaFoldDB" id="A0AAV7S091"/>
<dbReference type="EMBL" id="JANPWB010000009">
    <property type="protein sequence ID" value="KAJ1158451.1"/>
    <property type="molecule type" value="Genomic_DNA"/>
</dbReference>
<accession>A0AAV7S091</accession>
<evidence type="ECO:0000313" key="3">
    <source>
        <dbReference type="Proteomes" id="UP001066276"/>
    </source>
</evidence>
<sequence length="154" mass="16097">MDGPGALMSGLTQQGSLHARRLGSTRRPGGSQVKKKGGRGDAFPPFLAAVARSLATGGRAADGLTHGERGAAVRRSASLPGCTARPHHRWRCDEERTLPFSRRGGGSGEEVSLARCHLSQKGDAGTPGRTGRSLQWCIPPAAANSSHAPRLDSR</sequence>
<reference evidence="2" key="1">
    <citation type="journal article" date="2022" name="bioRxiv">
        <title>Sequencing and chromosome-scale assembly of the giantPleurodeles waltlgenome.</title>
        <authorList>
            <person name="Brown T."/>
            <person name="Elewa A."/>
            <person name="Iarovenko S."/>
            <person name="Subramanian E."/>
            <person name="Araus A.J."/>
            <person name="Petzold A."/>
            <person name="Susuki M."/>
            <person name="Suzuki K.-i.T."/>
            <person name="Hayashi T."/>
            <person name="Toyoda A."/>
            <person name="Oliveira C."/>
            <person name="Osipova E."/>
            <person name="Leigh N.D."/>
            <person name="Simon A."/>
            <person name="Yun M.H."/>
        </authorList>
    </citation>
    <scope>NUCLEOTIDE SEQUENCE</scope>
    <source>
        <strain evidence="2">20211129_DDA</strain>
        <tissue evidence="2">Liver</tissue>
    </source>
</reference>
<dbReference type="Proteomes" id="UP001066276">
    <property type="component" value="Chromosome 5"/>
</dbReference>
<gene>
    <name evidence="2" type="ORF">NDU88_011139</name>
</gene>
<comment type="caution">
    <text evidence="2">The sequence shown here is derived from an EMBL/GenBank/DDBJ whole genome shotgun (WGS) entry which is preliminary data.</text>
</comment>
<keyword evidence="3" id="KW-1185">Reference proteome</keyword>
<feature type="region of interest" description="Disordered" evidence="1">
    <location>
        <begin position="1"/>
        <end position="43"/>
    </location>
</feature>
<organism evidence="2 3">
    <name type="scientific">Pleurodeles waltl</name>
    <name type="common">Iberian ribbed newt</name>
    <dbReference type="NCBI Taxonomy" id="8319"/>
    <lineage>
        <taxon>Eukaryota</taxon>
        <taxon>Metazoa</taxon>
        <taxon>Chordata</taxon>
        <taxon>Craniata</taxon>
        <taxon>Vertebrata</taxon>
        <taxon>Euteleostomi</taxon>
        <taxon>Amphibia</taxon>
        <taxon>Batrachia</taxon>
        <taxon>Caudata</taxon>
        <taxon>Salamandroidea</taxon>
        <taxon>Salamandridae</taxon>
        <taxon>Pleurodelinae</taxon>
        <taxon>Pleurodeles</taxon>
    </lineage>
</organism>
<protein>
    <submittedName>
        <fullName evidence="2">Uncharacterized protein</fullName>
    </submittedName>
</protein>
<proteinExistence type="predicted"/>
<evidence type="ECO:0000313" key="2">
    <source>
        <dbReference type="EMBL" id="KAJ1158451.1"/>
    </source>
</evidence>
<name>A0AAV7S091_PLEWA</name>
<evidence type="ECO:0000256" key="1">
    <source>
        <dbReference type="SAM" id="MobiDB-lite"/>
    </source>
</evidence>
<feature type="region of interest" description="Disordered" evidence="1">
    <location>
        <begin position="60"/>
        <end position="86"/>
    </location>
</feature>